<proteinExistence type="predicted"/>
<accession>A0AAW9ZV23</accession>
<dbReference type="AlphaFoldDB" id="A0AAW9ZV23"/>
<sequence length="102" mass="11282">MKTCTPTISTGPCPPTIAGPYAAWMPRKSLHGRTCGVSRDGRRARALQPNRRSTALHLIYPHRPTQSIQPNDRVVASDRCRQKLSGPGARCPRRIRALAVTR</sequence>
<dbReference type="Proteomes" id="UP000548771">
    <property type="component" value="Unassembled WGS sequence"/>
</dbReference>
<gene>
    <name evidence="1" type="ORF">E1J24_13060</name>
</gene>
<comment type="caution">
    <text evidence="1">The sequence shown here is derived from an EMBL/GenBank/DDBJ whole genome shotgun (WGS) entry which is preliminary data.</text>
</comment>
<organism evidence="1 2">
    <name type="scientific">Xanthomonas hortorum pv. pelargonii</name>
    <dbReference type="NCBI Taxonomy" id="453602"/>
    <lineage>
        <taxon>Bacteria</taxon>
        <taxon>Pseudomonadati</taxon>
        <taxon>Pseudomonadota</taxon>
        <taxon>Gammaproteobacteria</taxon>
        <taxon>Lysobacterales</taxon>
        <taxon>Lysobacteraceae</taxon>
        <taxon>Xanthomonas</taxon>
    </lineage>
</organism>
<evidence type="ECO:0000313" key="1">
    <source>
        <dbReference type="EMBL" id="NMI22747.1"/>
    </source>
</evidence>
<protein>
    <submittedName>
        <fullName evidence="1">Uncharacterized protein</fullName>
    </submittedName>
</protein>
<dbReference type="EMBL" id="SMDX01000016">
    <property type="protein sequence ID" value="NMI22747.1"/>
    <property type="molecule type" value="Genomic_DNA"/>
</dbReference>
<reference evidence="2" key="1">
    <citation type="journal article" date="2020" name="Syst. Appl. Microbiol.">
        <title>Clarifying the taxonomy of the causal agent of bacterial leaf spot of lettuce through a polyphasic approach reveals that Xanthomonas cynarae Trebaol et al. 2000 emend. Timilsina et al. 2019 is a later heterotypic synonym of Xanthomonas hortorum Vauterin et al. 1995.</title>
        <authorList>
            <person name="Moriniere L."/>
            <person name="Burlet A."/>
            <person name="Rosenthal E.R."/>
            <person name="Nesme X."/>
            <person name="Portier P."/>
            <person name="Bull C.T."/>
            <person name="Lavire C."/>
            <person name="Fischer-Le Saux M."/>
            <person name="Bertolla F."/>
        </authorList>
    </citation>
    <scope>NUCLEOTIDE SEQUENCE [LARGE SCALE GENOMIC DNA]</scope>
    <source>
        <strain evidence="2">CFBP2533</strain>
    </source>
</reference>
<name>A0AAW9ZV23_9XANT</name>
<evidence type="ECO:0000313" key="2">
    <source>
        <dbReference type="Proteomes" id="UP000548771"/>
    </source>
</evidence>